<keyword evidence="3 8" id="KW-0436">Ligase</keyword>
<dbReference type="InterPro" id="IPR004115">
    <property type="entry name" value="GAD-like_sf"/>
</dbReference>
<dbReference type="SUPFAM" id="SSF55681">
    <property type="entry name" value="Class II aaRS and biotin synthetases"/>
    <property type="match status" value="1"/>
</dbReference>
<evidence type="ECO:0000256" key="5">
    <source>
        <dbReference type="ARBA" id="ARBA00022840"/>
    </source>
</evidence>
<dbReference type="InterPro" id="IPR004365">
    <property type="entry name" value="NA-bd_OB_tRNA"/>
</dbReference>
<dbReference type="InterPro" id="IPR012340">
    <property type="entry name" value="NA-bd_OB-fold"/>
</dbReference>
<dbReference type="GO" id="GO:0005737">
    <property type="term" value="C:cytoplasm"/>
    <property type="evidence" value="ECO:0007669"/>
    <property type="project" value="UniProtKB-SubCell"/>
</dbReference>
<dbReference type="NCBIfam" id="NF001750">
    <property type="entry name" value="PRK00476.1"/>
    <property type="match status" value="1"/>
</dbReference>
<sequence length="575" mass="66641">MLRTCFCGEINSSHVGNSVTILGWIYDLRFLKNLTFLNIRDRTGTVQAVCSKEVSPSIFLQSLELQQEFCITASGVVQGRIRKTKGYIKKDVEVIVVSLNILNTSKALPIDISFRQIPSEKIQLKYRYLYLRNPDITRILVRRSEITYFIHEFMNKNGFINIETPYLSNLTDGGAKDFLVPSRIKNNRYYALSQSPQMFKQMLMISGFERYYQIARCFRNEDSRSNRQPEFTQLDIEMSFISSKQIRRFIEEFICKLWKKFLGVDLPDRFPKVTFKDAVRKYGTDKPDLRNYLELVDITSLLQSFRFNRFMEYCSLEDNCILIHVKSPLKKTNADCLKEYQNIGSKFKIKHFLFVEVSSNIIDRLNRKIFHGFLDMDMFRLLSSTFHLKDGDMICIGIGKKSLVNRFMGNIRLKIGEDLNITKKNIWKPVWIVDFPMFKKEESGSLKPTHHVFTSPKSCDLSKLRSDPTKVISDSYDMVINGQELGSGSVRIYKREIQKEIFKILQIEEKDQISKFGFLLDAMQYGAPPHAGFAFGLDRIMMIMLNQTNIKNVIAFPKTTSASCLMTNAPSKITG</sequence>
<keyword evidence="7 8" id="KW-0030">Aminoacyl-tRNA synthetase</keyword>
<feature type="binding site" evidence="8">
    <location>
        <position position="450"/>
    </location>
    <ligand>
        <name>L-aspartate</name>
        <dbReference type="ChEBI" id="CHEBI:29991"/>
    </ligand>
</feature>
<dbReference type="SUPFAM" id="SSF55261">
    <property type="entry name" value="GAD domain-like"/>
    <property type="match status" value="1"/>
</dbReference>
<dbReference type="GO" id="GO:0003676">
    <property type="term" value="F:nucleic acid binding"/>
    <property type="evidence" value="ECO:0007669"/>
    <property type="project" value="InterPro"/>
</dbReference>
<dbReference type="Proteomes" id="UP000242793">
    <property type="component" value="Chromosome"/>
</dbReference>
<dbReference type="InterPro" id="IPR045864">
    <property type="entry name" value="aa-tRNA-synth_II/BPL/LPL"/>
</dbReference>
<dbReference type="SUPFAM" id="SSF50249">
    <property type="entry name" value="Nucleic acid-binding proteins"/>
    <property type="match status" value="1"/>
</dbReference>
<dbReference type="KEGG" id="rped:AOQ87_01280"/>
<dbReference type="STRING" id="428411.AOQ87_01280"/>
<dbReference type="PANTHER" id="PTHR22594:SF5">
    <property type="entry name" value="ASPARTATE--TRNA LIGASE, MITOCHONDRIAL"/>
    <property type="match status" value="1"/>
</dbReference>
<comment type="similarity">
    <text evidence="1 8">Belongs to the class-II aminoacyl-tRNA synthetase family. Type 1 subfamily.</text>
</comment>
<feature type="binding site" evidence="8">
    <location>
        <position position="228"/>
    </location>
    <ligand>
        <name>ATP</name>
        <dbReference type="ChEBI" id="CHEBI:30616"/>
    </ligand>
</feature>
<dbReference type="Pfam" id="PF00152">
    <property type="entry name" value="tRNA-synt_2"/>
    <property type="match status" value="1"/>
</dbReference>
<dbReference type="EC" id="6.1.1.12" evidence="8"/>
<dbReference type="NCBIfam" id="TIGR00459">
    <property type="entry name" value="aspS_bact"/>
    <property type="match status" value="1"/>
</dbReference>
<evidence type="ECO:0000259" key="9">
    <source>
        <dbReference type="PROSITE" id="PS50862"/>
    </source>
</evidence>
<evidence type="ECO:0000256" key="2">
    <source>
        <dbReference type="ARBA" id="ARBA00022490"/>
    </source>
</evidence>
<proteinExistence type="inferred from homology"/>
<comment type="catalytic activity">
    <reaction evidence="8">
        <text>tRNA(Asp) + L-aspartate + ATP = L-aspartyl-tRNA(Asp) + AMP + diphosphate</text>
        <dbReference type="Rhea" id="RHEA:19649"/>
        <dbReference type="Rhea" id="RHEA-COMP:9660"/>
        <dbReference type="Rhea" id="RHEA-COMP:9678"/>
        <dbReference type="ChEBI" id="CHEBI:29991"/>
        <dbReference type="ChEBI" id="CHEBI:30616"/>
        <dbReference type="ChEBI" id="CHEBI:33019"/>
        <dbReference type="ChEBI" id="CHEBI:78442"/>
        <dbReference type="ChEBI" id="CHEBI:78516"/>
        <dbReference type="ChEBI" id="CHEBI:456215"/>
        <dbReference type="EC" id="6.1.1.12"/>
    </reaction>
</comment>
<dbReference type="Pfam" id="PF01336">
    <property type="entry name" value="tRNA_anti-codon"/>
    <property type="match status" value="1"/>
</dbReference>
<keyword evidence="2 8" id="KW-0963">Cytoplasm</keyword>
<evidence type="ECO:0000313" key="11">
    <source>
        <dbReference type="Proteomes" id="UP000242793"/>
    </source>
</evidence>
<keyword evidence="6 8" id="KW-0648">Protein biosynthesis</keyword>
<dbReference type="GO" id="GO:0006422">
    <property type="term" value="P:aspartyl-tRNA aminoacylation"/>
    <property type="evidence" value="ECO:0007669"/>
    <property type="project" value="UniProtKB-UniRule"/>
</dbReference>
<evidence type="ECO:0000256" key="4">
    <source>
        <dbReference type="ARBA" id="ARBA00022741"/>
    </source>
</evidence>
<dbReference type="GO" id="GO:0004815">
    <property type="term" value="F:aspartate-tRNA ligase activity"/>
    <property type="evidence" value="ECO:0007669"/>
    <property type="project" value="UniProtKB-UniRule"/>
</dbReference>
<evidence type="ECO:0000313" key="10">
    <source>
        <dbReference type="EMBL" id="ARC53309.1"/>
    </source>
</evidence>
<dbReference type="Gene3D" id="3.30.930.10">
    <property type="entry name" value="Bira Bifunctional Protein, Domain 2"/>
    <property type="match status" value="1"/>
</dbReference>
<dbReference type="InterPro" id="IPR004524">
    <property type="entry name" value="Asp-tRNA-ligase_1"/>
</dbReference>
<accession>A0A1V0HKF3</accession>
<dbReference type="PRINTS" id="PR01042">
    <property type="entry name" value="TRNASYNTHASP"/>
</dbReference>
<evidence type="ECO:0000256" key="1">
    <source>
        <dbReference type="ARBA" id="ARBA00006303"/>
    </source>
</evidence>
<feature type="binding site" evidence="8">
    <location>
        <position position="491"/>
    </location>
    <ligand>
        <name>L-aspartate</name>
        <dbReference type="ChEBI" id="CHEBI:29991"/>
    </ligand>
</feature>
<keyword evidence="4 8" id="KW-0547">Nucleotide-binding</keyword>
<gene>
    <name evidence="8" type="primary">aspS</name>
    <name evidence="10" type="ORF">AOQ87_01280</name>
</gene>
<dbReference type="InterPro" id="IPR002312">
    <property type="entry name" value="Asp/Asn-tRNA-synth_IIb"/>
</dbReference>
<protein>
    <recommendedName>
        <fullName evidence="8">Aspartate--tRNA ligase</fullName>
        <ecNumber evidence="8">6.1.1.12</ecNumber>
    </recommendedName>
    <alternativeName>
        <fullName evidence="8">Aspartyl-tRNA synthetase</fullName>
        <shortName evidence="8">AspRS</shortName>
    </alternativeName>
</protein>
<evidence type="ECO:0000256" key="7">
    <source>
        <dbReference type="ARBA" id="ARBA00023146"/>
    </source>
</evidence>
<feature type="binding site" evidence="8">
    <location>
        <begin position="536"/>
        <end position="539"/>
    </location>
    <ligand>
        <name>ATP</name>
        <dbReference type="ChEBI" id="CHEBI:30616"/>
    </ligand>
</feature>
<keyword evidence="11" id="KW-1185">Reference proteome</keyword>
<feature type="binding site" evidence="8">
    <location>
        <begin position="219"/>
        <end position="221"/>
    </location>
    <ligand>
        <name>ATP</name>
        <dbReference type="ChEBI" id="CHEBI:30616"/>
    </ligand>
</feature>
<comment type="subcellular location">
    <subcellularLocation>
        <location evidence="8">Cytoplasm</location>
    </subcellularLocation>
</comment>
<comment type="caution">
    <text evidence="8">Lacks conserved residue(s) required for the propagation of feature annotation.</text>
</comment>
<dbReference type="InterPro" id="IPR006195">
    <property type="entry name" value="aa-tRNA-synth_II"/>
</dbReference>
<dbReference type="PANTHER" id="PTHR22594">
    <property type="entry name" value="ASPARTYL/LYSYL-TRNA SYNTHETASE"/>
    <property type="match status" value="1"/>
</dbReference>
<dbReference type="HAMAP" id="MF_00044">
    <property type="entry name" value="Asp_tRNA_synth_type1"/>
    <property type="match status" value="1"/>
</dbReference>
<dbReference type="RefSeq" id="WP_080626543.1">
    <property type="nucleotide sequence ID" value="NZ_CP012839.1"/>
</dbReference>
<dbReference type="PROSITE" id="PS50862">
    <property type="entry name" value="AA_TRNA_LIGASE_II"/>
    <property type="match status" value="1"/>
</dbReference>
<reference evidence="10 11" key="1">
    <citation type="submission" date="2015-10" db="EMBL/GenBank/DDBJ databases">
        <title>Survey of human and primate louse endosymbionts.</title>
        <authorList>
            <person name="Boyd B.M."/>
        </authorList>
    </citation>
    <scope>NUCLEOTIDE SEQUENCE [LARGE SCALE GENOMIC DNA]</scope>
    <source>
        <strain evidence="10 11">PTSK</strain>
    </source>
</reference>
<dbReference type="AlphaFoldDB" id="A0A1V0HKF3"/>
<comment type="function">
    <text evidence="8">Catalyzes the attachment of L-aspartate to tRNA(Asp) in a two-step reaction: L-aspartate is first activated by ATP to form Asp-AMP and then transferred to the acceptor end of tRNA(Asp).</text>
</comment>
<evidence type="ECO:0000256" key="6">
    <source>
        <dbReference type="ARBA" id="ARBA00022917"/>
    </source>
</evidence>
<evidence type="ECO:0000256" key="8">
    <source>
        <dbReference type="HAMAP-Rule" id="MF_00044"/>
    </source>
</evidence>
<evidence type="ECO:0000256" key="3">
    <source>
        <dbReference type="ARBA" id="ARBA00022598"/>
    </source>
</evidence>
<dbReference type="Gene3D" id="3.30.1360.30">
    <property type="entry name" value="GAD-like domain"/>
    <property type="match status" value="1"/>
</dbReference>
<feature type="domain" description="Aminoacyl-transfer RNA synthetases class-II family profile" evidence="9">
    <location>
        <begin position="143"/>
        <end position="557"/>
    </location>
</feature>
<feature type="binding site" evidence="8">
    <location>
        <position position="484"/>
    </location>
    <ligand>
        <name>ATP</name>
        <dbReference type="ChEBI" id="CHEBI:30616"/>
    </ligand>
</feature>
<dbReference type="InterPro" id="IPR004364">
    <property type="entry name" value="Aa-tRNA-synt_II"/>
</dbReference>
<feature type="binding site" evidence="8">
    <location>
        <position position="219"/>
    </location>
    <ligand>
        <name>L-aspartate</name>
        <dbReference type="ChEBI" id="CHEBI:29991"/>
    </ligand>
</feature>
<dbReference type="Gene3D" id="2.40.50.140">
    <property type="entry name" value="Nucleic acid-binding proteins"/>
    <property type="match status" value="1"/>
</dbReference>
<dbReference type="EMBL" id="CP012839">
    <property type="protein sequence ID" value="ARC53309.1"/>
    <property type="molecule type" value="Genomic_DNA"/>
</dbReference>
<organism evidence="10 11">
    <name type="scientific">Candidatus Riesia pediculischaeffi</name>
    <dbReference type="NCBI Taxonomy" id="428411"/>
    <lineage>
        <taxon>Bacteria</taxon>
        <taxon>Pseudomonadati</taxon>
        <taxon>Pseudomonadota</taxon>
        <taxon>Gammaproteobacteria</taxon>
        <taxon>Enterobacterales</taxon>
        <taxon>Enterobacteriaceae</taxon>
        <taxon>Candidatus Riesia</taxon>
    </lineage>
</organism>
<feature type="region of interest" description="Aspartate" evidence="8">
    <location>
        <begin position="197"/>
        <end position="200"/>
    </location>
</feature>
<dbReference type="CDD" id="cd04317">
    <property type="entry name" value="EcAspRS_like_N"/>
    <property type="match status" value="1"/>
</dbReference>
<comment type="subunit">
    <text evidence="8">Homodimer.</text>
</comment>
<name>A0A1V0HKF3_9ENTR</name>
<dbReference type="InterPro" id="IPR047089">
    <property type="entry name" value="Asp-tRNA-ligase_1_N"/>
</dbReference>
<dbReference type="GO" id="GO:0005524">
    <property type="term" value="F:ATP binding"/>
    <property type="evidence" value="ECO:0007669"/>
    <property type="project" value="UniProtKB-UniRule"/>
</dbReference>
<keyword evidence="5 8" id="KW-0067">ATP-binding</keyword>